<dbReference type="Proteomes" id="UP000054270">
    <property type="component" value="Unassembled WGS sequence"/>
</dbReference>
<keyword evidence="3" id="KW-1185">Reference proteome</keyword>
<proteinExistence type="predicted"/>
<dbReference type="AlphaFoldDB" id="A0A0D2NW62"/>
<gene>
    <name evidence="2" type="ORF">HYPSUDRAFT_210113</name>
</gene>
<name>A0A0D2NW62_HYPSF</name>
<sequence length="418" mass="45652">MSFFRTGSLFTEAGAATGSPGASSAGRSGQPASNHHAGPKSQPTTEPESVRVAELRKEQKRGSFASLFVNCDTNPRSLSDLHSAYIRLGGDESLRPCLREDLVGGIGVITDLWNSFLMAAKGATDLLAASLATGHFWLPRTQAAAAMATVLENPDFKALFIKVEASPLNEYLTGKRVGPWDFDCGVDGLKHETATFANLFINQIAILIEDQKGDFVVQLRSKTEEHLTQYIITGKVFPVPDVESAELVRSEAKRILALIGVDPLDEALQLILFASPCCLQLARVLVLAANPENVSSGLQRASVAKDTATPRERCVLPIQVVAHAATMLTNWLKILAVCTADPETRRFPRSLARTLSTEEVQSLLTNFTFLTRISGVIRVNLGVPKGYHELQEHVDQLGEEMKLWEVKHDHIYLPNSTR</sequence>
<accession>A0A0D2NW62</accession>
<feature type="region of interest" description="Disordered" evidence="1">
    <location>
        <begin position="13"/>
        <end position="50"/>
    </location>
</feature>
<evidence type="ECO:0000256" key="1">
    <source>
        <dbReference type="SAM" id="MobiDB-lite"/>
    </source>
</evidence>
<evidence type="ECO:0000313" key="3">
    <source>
        <dbReference type="Proteomes" id="UP000054270"/>
    </source>
</evidence>
<protein>
    <submittedName>
        <fullName evidence="2">Uncharacterized protein</fullName>
    </submittedName>
</protein>
<feature type="compositionally biased region" description="Low complexity" evidence="1">
    <location>
        <begin position="13"/>
        <end position="33"/>
    </location>
</feature>
<organism evidence="2 3">
    <name type="scientific">Hypholoma sublateritium (strain FD-334 SS-4)</name>
    <dbReference type="NCBI Taxonomy" id="945553"/>
    <lineage>
        <taxon>Eukaryota</taxon>
        <taxon>Fungi</taxon>
        <taxon>Dikarya</taxon>
        <taxon>Basidiomycota</taxon>
        <taxon>Agaricomycotina</taxon>
        <taxon>Agaricomycetes</taxon>
        <taxon>Agaricomycetidae</taxon>
        <taxon>Agaricales</taxon>
        <taxon>Agaricineae</taxon>
        <taxon>Strophariaceae</taxon>
        <taxon>Hypholoma</taxon>
    </lineage>
</organism>
<reference evidence="3" key="1">
    <citation type="submission" date="2014-04" db="EMBL/GenBank/DDBJ databases">
        <title>Evolutionary Origins and Diversification of the Mycorrhizal Mutualists.</title>
        <authorList>
            <consortium name="DOE Joint Genome Institute"/>
            <consortium name="Mycorrhizal Genomics Consortium"/>
            <person name="Kohler A."/>
            <person name="Kuo A."/>
            <person name="Nagy L.G."/>
            <person name="Floudas D."/>
            <person name="Copeland A."/>
            <person name="Barry K.W."/>
            <person name="Cichocki N."/>
            <person name="Veneault-Fourrey C."/>
            <person name="LaButti K."/>
            <person name="Lindquist E.A."/>
            <person name="Lipzen A."/>
            <person name="Lundell T."/>
            <person name="Morin E."/>
            <person name="Murat C."/>
            <person name="Riley R."/>
            <person name="Ohm R."/>
            <person name="Sun H."/>
            <person name="Tunlid A."/>
            <person name="Henrissat B."/>
            <person name="Grigoriev I.V."/>
            <person name="Hibbett D.S."/>
            <person name="Martin F."/>
        </authorList>
    </citation>
    <scope>NUCLEOTIDE SEQUENCE [LARGE SCALE GENOMIC DNA]</scope>
    <source>
        <strain evidence="3">FD-334 SS-4</strain>
    </source>
</reference>
<evidence type="ECO:0000313" key="2">
    <source>
        <dbReference type="EMBL" id="KJA12795.1"/>
    </source>
</evidence>
<dbReference type="EMBL" id="KN817901">
    <property type="protein sequence ID" value="KJA12795.1"/>
    <property type="molecule type" value="Genomic_DNA"/>
</dbReference>